<organism evidence="2 3">
    <name type="scientific">Enterovirga aerilata</name>
    <dbReference type="NCBI Taxonomy" id="2730920"/>
    <lineage>
        <taxon>Bacteria</taxon>
        <taxon>Pseudomonadati</taxon>
        <taxon>Pseudomonadota</taxon>
        <taxon>Alphaproteobacteria</taxon>
        <taxon>Hyphomicrobiales</taxon>
        <taxon>Methylobacteriaceae</taxon>
        <taxon>Enterovirga</taxon>
    </lineage>
</organism>
<evidence type="ECO:0000313" key="2">
    <source>
        <dbReference type="EMBL" id="NNM71796.1"/>
    </source>
</evidence>
<evidence type="ECO:0000259" key="1">
    <source>
        <dbReference type="PROSITE" id="PS50983"/>
    </source>
</evidence>
<dbReference type="AlphaFoldDB" id="A0A849HW80"/>
<comment type="caution">
    <text evidence="2">The sequence shown here is derived from an EMBL/GenBank/DDBJ whole genome shotgun (WGS) entry which is preliminary data.</text>
</comment>
<dbReference type="Pfam" id="PF01497">
    <property type="entry name" value="Peripla_BP_2"/>
    <property type="match status" value="1"/>
</dbReference>
<evidence type="ECO:0000313" key="3">
    <source>
        <dbReference type="Proteomes" id="UP000564885"/>
    </source>
</evidence>
<proteinExistence type="predicted"/>
<dbReference type="SUPFAM" id="SSF53807">
    <property type="entry name" value="Helical backbone' metal receptor"/>
    <property type="match status" value="1"/>
</dbReference>
<protein>
    <submittedName>
        <fullName evidence="2">ABC transporter substrate-binding protein</fullName>
    </submittedName>
</protein>
<keyword evidence="3" id="KW-1185">Reference proteome</keyword>
<reference evidence="2 3" key="1">
    <citation type="submission" date="2020-04" db="EMBL/GenBank/DDBJ databases">
        <title>Enterovirga sp. isolate from soil.</title>
        <authorList>
            <person name="Chea S."/>
            <person name="Kim D.-U."/>
        </authorList>
    </citation>
    <scope>NUCLEOTIDE SEQUENCE [LARGE SCALE GENOMIC DNA]</scope>
    <source>
        <strain evidence="2 3">DB1703</strain>
    </source>
</reference>
<dbReference type="RefSeq" id="WP_171217214.1">
    <property type="nucleotide sequence ID" value="NZ_JABEPP010000001.1"/>
</dbReference>
<accession>A0A849HW80</accession>
<sequence>MLSVLATSWLTDTSVSAEHSRPKVASINLCTDQLVVALADASQIVGLSRLAGDPRQSPVAGRIQGLRLLEGTAEEILSIRPDLVLAGRYTKRSTRDLLRKNGLEVREFDAPRSIEDAKRQIEEVGRLLGHEDRARRLLAEIDQAVSRARLALPRASLKVLNIQRRGWVSGASTLLSSMLDTVGLQNEGGAFSSRLGRFATLEEIVTSRAEVLILPDSEAGPEDQGTALLEHPALAARFPPGRRIQIPDRYLFCGGASIIQALDVLVEKVRSLRRP</sequence>
<dbReference type="Gene3D" id="3.40.50.1980">
    <property type="entry name" value="Nitrogenase molybdenum iron protein domain"/>
    <property type="match status" value="2"/>
</dbReference>
<dbReference type="Proteomes" id="UP000564885">
    <property type="component" value="Unassembled WGS sequence"/>
</dbReference>
<gene>
    <name evidence="2" type="ORF">HJG44_05205</name>
</gene>
<name>A0A849HW80_9HYPH</name>
<feature type="domain" description="Fe/B12 periplasmic-binding" evidence="1">
    <location>
        <begin position="23"/>
        <end position="275"/>
    </location>
</feature>
<dbReference type="PANTHER" id="PTHR30535:SF34">
    <property type="entry name" value="MOLYBDATE-BINDING PROTEIN MOLA"/>
    <property type="match status" value="1"/>
</dbReference>
<dbReference type="InterPro" id="IPR050902">
    <property type="entry name" value="ABC_Transporter_SBP"/>
</dbReference>
<dbReference type="EMBL" id="JABEPP010000001">
    <property type="protein sequence ID" value="NNM71796.1"/>
    <property type="molecule type" value="Genomic_DNA"/>
</dbReference>
<dbReference type="PROSITE" id="PS50983">
    <property type="entry name" value="FE_B12_PBP"/>
    <property type="match status" value="1"/>
</dbReference>
<dbReference type="InterPro" id="IPR002491">
    <property type="entry name" value="ABC_transptr_periplasmic_BD"/>
</dbReference>
<dbReference type="PANTHER" id="PTHR30535">
    <property type="entry name" value="VITAMIN B12-BINDING PROTEIN"/>
    <property type="match status" value="1"/>
</dbReference>